<protein>
    <submittedName>
        <fullName evidence="4">EAL domain-containing protein</fullName>
    </submittedName>
</protein>
<dbReference type="SMART" id="SM00052">
    <property type="entry name" value="EAL"/>
    <property type="match status" value="1"/>
</dbReference>
<feature type="domain" description="EAL" evidence="2">
    <location>
        <begin position="518"/>
        <end position="772"/>
    </location>
</feature>
<feature type="transmembrane region" description="Helical" evidence="1">
    <location>
        <begin position="61"/>
        <end position="84"/>
    </location>
</feature>
<sequence>MFSSFSFGELGTRGLPIDVANRLRRGQIRGTIEQMRVMLLGNTLFAPALSMNAWGQGRDGLVVLWTVAIVLFSWWIFYSWTTYYQTTGSEKDMRGFVIQTFFNSLFWTTGMALFYPVASGDQKAIITAIMAGSLALGTTGFSHAPWAGMTYLAVQTVGNALVALICGLTLGSSTDFLIFVLMIAAGVSLFNATLEGAKAARVAFNNHERLSEKSEVVELLLKDYEEQATEWLWQTDKNGHLLSAPAQVLEMCASQGGQTDSIDLVELLAANCTKAAEEDIRQLQQAFADKAEFHDVRLSIQSPVDGELRWILMKGRPQFERGAFQGFRGIFADATAAVVAERKVQFLASFDGLTALLNRNSIQKKLSELQADDHYAVALLVDLDGFKQVNDSYGHHIGDLLLKKVAERLQENTSENTWVARLGGDEFLVMMNRDEPISAAEISWTAQSICERVSQLAKVEDFVVQVSASIGVSRFPEDTRQGLELLSMSDMALYEAKNAGRDRITYFNAEIQNRLSERNTVIDRLKRAVRNGEIEPHYQSQHVLSDGRLTGFEALARWDDEVLGAVRPDVFISIAEQTGLIVELGEHLLRRACEDATQWAELMPKAPPVVSVNISPVQFARTDVTGLVSRVLHETGLPPELLEVEVTEGVLIASREKIAATLQELSELGVSIALDDFGTGYSSLSYLKDLPLNRLKIDQSFVKDLSRTASNPIVSTIVQLGHNLGLNVIAEGVEDQTDVDLLAELECDDGQGYLYSRAMTKEATSRYIAEIALQASQQ</sequence>
<keyword evidence="1" id="KW-0472">Membrane</keyword>
<dbReference type="RefSeq" id="WP_353397096.1">
    <property type="nucleotide sequence ID" value="NZ_BAABWU010000002.1"/>
</dbReference>
<evidence type="ECO:0000259" key="2">
    <source>
        <dbReference type="PROSITE" id="PS50883"/>
    </source>
</evidence>
<dbReference type="EMBL" id="BAABWU010000002">
    <property type="protein sequence ID" value="GAA6195235.1"/>
    <property type="molecule type" value="Genomic_DNA"/>
</dbReference>
<keyword evidence="5" id="KW-1185">Reference proteome</keyword>
<feature type="transmembrane region" description="Helical" evidence="1">
    <location>
        <begin position="124"/>
        <end position="144"/>
    </location>
</feature>
<reference evidence="4 5" key="1">
    <citation type="submission" date="2024-04" db="EMBL/GenBank/DDBJ databases">
        <title>Draft genome sequence of Pseudophaeobacter arcticus NBRC 116598.</title>
        <authorList>
            <person name="Miyakawa T."/>
            <person name="Kusuya Y."/>
            <person name="Miura T."/>
        </authorList>
    </citation>
    <scope>NUCLEOTIDE SEQUENCE [LARGE SCALE GENOMIC DNA]</scope>
    <source>
        <strain evidence="4 5">SU-CL00105</strain>
    </source>
</reference>
<dbReference type="InterPro" id="IPR052155">
    <property type="entry name" value="Biofilm_reg_signaling"/>
</dbReference>
<dbReference type="Gene3D" id="3.20.20.450">
    <property type="entry name" value="EAL domain"/>
    <property type="match status" value="1"/>
</dbReference>
<dbReference type="PANTHER" id="PTHR44757">
    <property type="entry name" value="DIGUANYLATE CYCLASE DGCP"/>
    <property type="match status" value="1"/>
</dbReference>
<dbReference type="Pfam" id="PF00563">
    <property type="entry name" value="EAL"/>
    <property type="match status" value="1"/>
</dbReference>
<dbReference type="SMART" id="SM00267">
    <property type="entry name" value="GGDEF"/>
    <property type="match status" value="1"/>
</dbReference>
<evidence type="ECO:0000256" key="1">
    <source>
        <dbReference type="SAM" id="Phobius"/>
    </source>
</evidence>
<organism evidence="4 5">
    <name type="scientific">Pseudophaeobacter arcticus</name>
    <dbReference type="NCBI Taxonomy" id="385492"/>
    <lineage>
        <taxon>Bacteria</taxon>
        <taxon>Pseudomonadati</taxon>
        <taxon>Pseudomonadota</taxon>
        <taxon>Alphaproteobacteria</taxon>
        <taxon>Rhodobacterales</taxon>
        <taxon>Paracoccaceae</taxon>
        <taxon>Pseudophaeobacter</taxon>
    </lineage>
</organism>
<keyword evidence="1" id="KW-1133">Transmembrane helix</keyword>
<name>A0ABQ0AH98_9RHOB</name>
<dbReference type="PANTHER" id="PTHR44757:SF2">
    <property type="entry name" value="BIOFILM ARCHITECTURE MAINTENANCE PROTEIN MBAA"/>
    <property type="match status" value="1"/>
</dbReference>
<dbReference type="PROSITE" id="PS50887">
    <property type="entry name" value="GGDEF"/>
    <property type="match status" value="1"/>
</dbReference>
<gene>
    <name evidence="4" type="ORF">NBRC116598_06790</name>
</gene>
<dbReference type="InterPro" id="IPR001633">
    <property type="entry name" value="EAL_dom"/>
</dbReference>
<accession>A0ABQ0AH98</accession>
<dbReference type="CDD" id="cd01949">
    <property type="entry name" value="GGDEF"/>
    <property type="match status" value="1"/>
</dbReference>
<dbReference type="Pfam" id="PF00990">
    <property type="entry name" value="GGDEF"/>
    <property type="match status" value="1"/>
</dbReference>
<dbReference type="NCBIfam" id="TIGR00254">
    <property type="entry name" value="GGDEF"/>
    <property type="match status" value="1"/>
</dbReference>
<dbReference type="InterPro" id="IPR043128">
    <property type="entry name" value="Rev_trsase/Diguanyl_cyclase"/>
</dbReference>
<dbReference type="SUPFAM" id="SSF55073">
    <property type="entry name" value="Nucleotide cyclase"/>
    <property type="match status" value="1"/>
</dbReference>
<comment type="caution">
    <text evidence="4">The sequence shown here is derived from an EMBL/GenBank/DDBJ whole genome shotgun (WGS) entry which is preliminary data.</text>
</comment>
<feature type="domain" description="GGDEF" evidence="3">
    <location>
        <begin position="374"/>
        <end position="509"/>
    </location>
</feature>
<dbReference type="Proteomes" id="UP001441944">
    <property type="component" value="Unassembled WGS sequence"/>
</dbReference>
<dbReference type="PROSITE" id="PS50883">
    <property type="entry name" value="EAL"/>
    <property type="match status" value="1"/>
</dbReference>
<proteinExistence type="predicted"/>
<dbReference type="CDD" id="cd01948">
    <property type="entry name" value="EAL"/>
    <property type="match status" value="1"/>
</dbReference>
<evidence type="ECO:0000259" key="3">
    <source>
        <dbReference type="PROSITE" id="PS50887"/>
    </source>
</evidence>
<evidence type="ECO:0000313" key="4">
    <source>
        <dbReference type="EMBL" id="GAA6195235.1"/>
    </source>
</evidence>
<keyword evidence="1" id="KW-0812">Transmembrane</keyword>
<dbReference type="InterPro" id="IPR029787">
    <property type="entry name" value="Nucleotide_cyclase"/>
</dbReference>
<dbReference type="InterPro" id="IPR035919">
    <property type="entry name" value="EAL_sf"/>
</dbReference>
<dbReference type="InterPro" id="IPR000160">
    <property type="entry name" value="GGDEF_dom"/>
</dbReference>
<dbReference type="Gene3D" id="3.30.70.270">
    <property type="match status" value="1"/>
</dbReference>
<feature type="transmembrane region" description="Helical" evidence="1">
    <location>
        <begin position="96"/>
        <end position="118"/>
    </location>
</feature>
<evidence type="ECO:0000313" key="5">
    <source>
        <dbReference type="Proteomes" id="UP001441944"/>
    </source>
</evidence>
<dbReference type="SUPFAM" id="SSF141868">
    <property type="entry name" value="EAL domain-like"/>
    <property type="match status" value="1"/>
</dbReference>